<dbReference type="KEGG" id="tim:GMBLW1_13080"/>
<dbReference type="GO" id="GO:0008194">
    <property type="term" value="F:UDP-glycosyltransferase activity"/>
    <property type="evidence" value="ECO:0007669"/>
    <property type="project" value="InterPro"/>
</dbReference>
<dbReference type="EMBL" id="LR586016">
    <property type="protein sequence ID" value="VIP02652.1"/>
    <property type="molecule type" value="Genomic_DNA"/>
</dbReference>
<dbReference type="Gene3D" id="3.40.50.2000">
    <property type="entry name" value="Glycogen Phosphorylase B"/>
    <property type="match status" value="2"/>
</dbReference>
<accession>A0A6C2YP44</accession>
<dbReference type="EMBL" id="LR593887">
    <property type="protein sequence ID" value="VTS02045.1"/>
    <property type="molecule type" value="Genomic_DNA"/>
</dbReference>
<dbReference type="InterPro" id="IPR010610">
    <property type="entry name" value="EryCIII-like_C"/>
</dbReference>
<dbReference type="InterPro" id="IPR050426">
    <property type="entry name" value="Glycosyltransferase_28"/>
</dbReference>
<dbReference type="PANTHER" id="PTHR48050:SF13">
    <property type="entry name" value="STEROL 3-BETA-GLUCOSYLTRANSFERASE UGT80A2"/>
    <property type="match status" value="1"/>
</dbReference>
<reference evidence="2" key="1">
    <citation type="submission" date="2019-04" db="EMBL/GenBank/DDBJ databases">
        <authorList>
            <consortium name="Science for Life Laboratories"/>
        </authorList>
    </citation>
    <scope>NUCLEOTIDE SEQUENCE</scope>
    <source>
        <strain evidence="2">MBLW1</strain>
    </source>
</reference>
<evidence type="ECO:0000259" key="1">
    <source>
        <dbReference type="Pfam" id="PF06722"/>
    </source>
</evidence>
<dbReference type="Proteomes" id="UP000464378">
    <property type="component" value="Chromosome"/>
</dbReference>
<dbReference type="FunFam" id="3.40.50.2000:FF:000009">
    <property type="entry name" value="Sterol 3-beta-glucosyltransferase UGT80A2"/>
    <property type="match status" value="1"/>
</dbReference>
<dbReference type="GO" id="GO:0017000">
    <property type="term" value="P:antibiotic biosynthetic process"/>
    <property type="evidence" value="ECO:0007669"/>
    <property type="project" value="UniProtKB-ARBA"/>
</dbReference>
<evidence type="ECO:0000313" key="2">
    <source>
        <dbReference type="EMBL" id="VIP02652.1"/>
    </source>
</evidence>
<dbReference type="GO" id="GO:0016758">
    <property type="term" value="F:hexosyltransferase activity"/>
    <property type="evidence" value="ECO:0007669"/>
    <property type="project" value="UniProtKB-ARBA"/>
</dbReference>
<feature type="domain" description="Erythromycin biosynthesis protein CIII-like C-terminal" evidence="1">
    <location>
        <begin position="294"/>
        <end position="397"/>
    </location>
</feature>
<dbReference type="RefSeq" id="WP_162657805.1">
    <property type="nucleotide sequence ID" value="NZ_LR593887.1"/>
</dbReference>
<sequence length="418" mass="46379">MKLGLFCQDTRGGVQPYLGLATELEQRGHRVRLFAPENFAEMAKPIVSEFVGLPGDIQAFLQRPEVRSEMDKGFLATHRLMLRMASEVTISSVQTALPESLGLDAMLSGFGGLSLAAAIAEKRDIPLVQAHVHPLGITGEFPGILGFRGPNWGIWNRLSHRISQQVFWQPMRRLMQTVRRDYFELPPAPFWGIVGKIRSNRDLILYGLSEQLLPRPNDWHPNQQMTGFWFLDPPSSWNPPESLAAFLDAGPPPIVVGFGSMSMEHAETTTRTILQAAESTGNRVVLLSGWSGLTPETLPDWAYCIESVPHSWLFPRAKMVIHHGGAGTTAAGLRAGVPSIIVPFAADQPYWAWLLQQRRLGIALPGIRKLSRDRLTTAIRTVEQSPEIQEQARRIGQAIRQESGCQRAADLLEAHLAT</sequence>
<dbReference type="PANTHER" id="PTHR48050">
    <property type="entry name" value="STEROL 3-BETA-GLUCOSYLTRANSFERASE"/>
    <property type="match status" value="1"/>
</dbReference>
<dbReference type="InParanoid" id="A0A6C2YP44"/>
<protein>
    <recommendedName>
        <fullName evidence="1">Erythromycin biosynthesis protein CIII-like C-terminal domain-containing protein</fullName>
    </recommendedName>
</protein>
<dbReference type="CDD" id="cd03784">
    <property type="entry name" value="GT1_Gtf-like"/>
    <property type="match status" value="1"/>
</dbReference>
<name>A0A6C2YP44_9BACT</name>
<dbReference type="InterPro" id="IPR002213">
    <property type="entry name" value="UDP_glucos_trans"/>
</dbReference>
<dbReference type="Pfam" id="PF06722">
    <property type="entry name" value="EryCIII-like_C"/>
    <property type="match status" value="1"/>
</dbReference>
<dbReference type="SUPFAM" id="SSF53756">
    <property type="entry name" value="UDP-Glycosyltransferase/glycogen phosphorylase"/>
    <property type="match status" value="1"/>
</dbReference>
<keyword evidence="3" id="KW-1185">Reference proteome</keyword>
<dbReference type="AlphaFoldDB" id="A0A6C2YP44"/>
<evidence type="ECO:0000313" key="3">
    <source>
        <dbReference type="Proteomes" id="UP000464378"/>
    </source>
</evidence>
<keyword evidence="2" id="KW-0808">Transferase</keyword>
<proteinExistence type="predicted"/>
<gene>
    <name evidence="2" type="ORF">GMBLW1_13080</name>
</gene>
<organism evidence="2">
    <name type="scientific">Tuwongella immobilis</name>
    <dbReference type="NCBI Taxonomy" id="692036"/>
    <lineage>
        <taxon>Bacteria</taxon>
        <taxon>Pseudomonadati</taxon>
        <taxon>Planctomycetota</taxon>
        <taxon>Planctomycetia</taxon>
        <taxon>Gemmatales</taxon>
        <taxon>Gemmataceae</taxon>
        <taxon>Tuwongella</taxon>
    </lineage>
</organism>